<evidence type="ECO:0000313" key="2">
    <source>
        <dbReference type="EMBL" id="MSC59889.1"/>
    </source>
</evidence>
<dbReference type="Proteomes" id="UP000479563">
    <property type="component" value="Unassembled WGS sequence"/>
</dbReference>
<evidence type="ECO:0000313" key="1">
    <source>
        <dbReference type="EMBL" id="CUO69967.1"/>
    </source>
</evidence>
<name>A0A174H993_9FIRM</name>
<organism evidence="1 4">
    <name type="scientific">Agathobacter rectalis</name>
    <dbReference type="NCBI Taxonomy" id="39491"/>
    <lineage>
        <taxon>Bacteria</taxon>
        <taxon>Bacillati</taxon>
        <taxon>Bacillota</taxon>
        <taxon>Clostridia</taxon>
        <taxon>Lachnospirales</taxon>
        <taxon>Lachnospiraceae</taxon>
        <taxon>Agathobacter</taxon>
    </lineage>
</organism>
<dbReference type="Proteomes" id="UP000095384">
    <property type="component" value="Unassembled WGS sequence"/>
</dbReference>
<gene>
    <name evidence="1" type="ORF">ERS852417_02894</name>
    <name evidence="2" type="ORF">GKE07_06665</name>
    <name evidence="3" type="ORF">GKE44_12325</name>
</gene>
<accession>A0A174H993</accession>
<dbReference type="EMBL" id="WKQV01000026">
    <property type="protein sequence ID" value="MSD27913.1"/>
    <property type="molecule type" value="Genomic_DNA"/>
</dbReference>
<sequence>MKNTKSCPKCGSTDIVRIPDNPNRHASGNNIYTSTYTLFGKIPVIRYVCCSCGYAENWVENEEELEEIRKTFR</sequence>
<reference evidence="5 6" key="2">
    <citation type="journal article" date="2019" name="Nat. Med.">
        <title>A library of human gut bacterial isolates paired with longitudinal multiomics data enables mechanistic microbiome research.</title>
        <authorList>
            <person name="Poyet M."/>
            <person name="Groussin M."/>
            <person name="Gibbons S.M."/>
            <person name="Avila-Pacheco J."/>
            <person name="Jiang X."/>
            <person name="Kearney S.M."/>
            <person name="Perrotta A.R."/>
            <person name="Berdy B."/>
            <person name="Zhao S."/>
            <person name="Lieberman T.D."/>
            <person name="Swanson P.K."/>
            <person name="Smith M."/>
            <person name="Roesemann S."/>
            <person name="Alexander J.E."/>
            <person name="Rich S.A."/>
            <person name="Livny J."/>
            <person name="Vlamakis H."/>
            <person name="Clish C."/>
            <person name="Bullock K."/>
            <person name="Deik A."/>
            <person name="Scott J."/>
            <person name="Pierce K.A."/>
            <person name="Xavier R.J."/>
            <person name="Alm E.J."/>
        </authorList>
    </citation>
    <scope>NUCLEOTIDE SEQUENCE [LARGE SCALE GENOMIC DNA]</scope>
    <source>
        <strain evidence="2 6">BIOML-A11</strain>
        <strain evidence="3 5">BIOML-A5</strain>
    </source>
</reference>
<dbReference type="EMBL" id="WKQP01000008">
    <property type="protein sequence ID" value="MSC59889.1"/>
    <property type="molecule type" value="Genomic_DNA"/>
</dbReference>
<evidence type="ECO:0000313" key="4">
    <source>
        <dbReference type="Proteomes" id="UP000095384"/>
    </source>
</evidence>
<evidence type="ECO:0000313" key="5">
    <source>
        <dbReference type="Proteomes" id="UP000465607"/>
    </source>
</evidence>
<evidence type="ECO:0000313" key="6">
    <source>
        <dbReference type="Proteomes" id="UP000479563"/>
    </source>
</evidence>
<dbReference type="Proteomes" id="UP000465607">
    <property type="component" value="Unassembled WGS sequence"/>
</dbReference>
<dbReference type="AlphaFoldDB" id="A0A174H993"/>
<reference evidence="1 4" key="1">
    <citation type="submission" date="2015-09" db="EMBL/GenBank/DDBJ databases">
        <authorList>
            <consortium name="Pathogen Informatics"/>
        </authorList>
    </citation>
    <scope>NUCLEOTIDE SEQUENCE [LARGE SCALE GENOMIC DNA]</scope>
    <source>
        <strain evidence="1 4">2789STDY5608860</strain>
    </source>
</reference>
<dbReference type="RefSeq" id="WP_009320125.1">
    <property type="nucleotide sequence ID" value="NZ_CYYW01000036.1"/>
</dbReference>
<proteinExistence type="predicted"/>
<evidence type="ECO:0000313" key="3">
    <source>
        <dbReference type="EMBL" id="MSD27913.1"/>
    </source>
</evidence>
<dbReference type="EMBL" id="CYYW01000036">
    <property type="protein sequence ID" value="CUO69967.1"/>
    <property type="molecule type" value="Genomic_DNA"/>
</dbReference>
<protein>
    <submittedName>
        <fullName evidence="1">Uncharacterized protein</fullName>
    </submittedName>
</protein>